<evidence type="ECO:0000256" key="3">
    <source>
        <dbReference type="ARBA" id="ARBA00022741"/>
    </source>
</evidence>
<dbReference type="InterPro" id="IPR002182">
    <property type="entry name" value="NB-ARC"/>
</dbReference>
<evidence type="ECO:0000259" key="9">
    <source>
        <dbReference type="Pfam" id="PF25019"/>
    </source>
</evidence>
<dbReference type="PANTHER" id="PTHR36766">
    <property type="entry name" value="PLANT BROAD-SPECTRUM MILDEW RESISTANCE PROTEIN RPW8"/>
    <property type="match status" value="1"/>
</dbReference>
<dbReference type="SUPFAM" id="SSF52058">
    <property type="entry name" value="L domain-like"/>
    <property type="match status" value="1"/>
</dbReference>
<dbReference type="Gene3D" id="3.80.10.10">
    <property type="entry name" value="Ribonuclease Inhibitor"/>
    <property type="match status" value="1"/>
</dbReference>
<dbReference type="InterPro" id="IPR056789">
    <property type="entry name" value="LRR_R13L1-DRL21"/>
</dbReference>
<dbReference type="GO" id="GO:0006952">
    <property type="term" value="P:defense response"/>
    <property type="evidence" value="ECO:0007669"/>
    <property type="project" value="UniProtKB-KW"/>
</dbReference>
<evidence type="ECO:0000259" key="7">
    <source>
        <dbReference type="Pfam" id="PF18052"/>
    </source>
</evidence>
<dbReference type="InterPro" id="IPR036388">
    <property type="entry name" value="WH-like_DNA-bd_sf"/>
</dbReference>
<reference evidence="10 11" key="1">
    <citation type="journal article" date="2023" name="BMC Biotechnol.">
        <title>Vitis rotundifolia cv Carlos genome sequencing.</title>
        <authorList>
            <person name="Huff M."/>
            <person name="Hulse-Kemp A."/>
            <person name="Scheffler B."/>
            <person name="Youngblood R."/>
            <person name="Simpson S."/>
            <person name="Babiker E."/>
            <person name="Staton M."/>
        </authorList>
    </citation>
    <scope>NUCLEOTIDE SEQUENCE [LARGE SCALE GENOMIC DNA]</scope>
    <source>
        <tissue evidence="10">Leaf</tissue>
    </source>
</reference>
<name>A0AA39DQ01_VITRO</name>
<dbReference type="EMBL" id="JARBHA010000009">
    <property type="protein sequence ID" value="KAJ9692783.1"/>
    <property type="molecule type" value="Genomic_DNA"/>
</dbReference>
<accession>A0AA39DQ01</accession>
<dbReference type="Pfam" id="PF25019">
    <property type="entry name" value="LRR_R13L1-DRL21"/>
    <property type="match status" value="1"/>
</dbReference>
<dbReference type="Proteomes" id="UP001168098">
    <property type="component" value="Unassembled WGS sequence"/>
</dbReference>
<keyword evidence="2" id="KW-0677">Repeat</keyword>
<dbReference type="Pfam" id="PF00560">
    <property type="entry name" value="LRR_1"/>
    <property type="match status" value="1"/>
</dbReference>
<proteinExistence type="predicted"/>
<evidence type="ECO:0000256" key="5">
    <source>
        <dbReference type="ARBA" id="ARBA00022840"/>
    </source>
</evidence>
<evidence type="ECO:0000313" key="11">
    <source>
        <dbReference type="Proteomes" id="UP001168098"/>
    </source>
</evidence>
<keyword evidence="5" id="KW-0067">ATP-binding</keyword>
<keyword evidence="3" id="KW-0547">Nucleotide-binding</keyword>
<keyword evidence="11" id="KW-1185">Reference proteome</keyword>
<dbReference type="GO" id="GO:0005524">
    <property type="term" value="F:ATP binding"/>
    <property type="evidence" value="ECO:0007669"/>
    <property type="project" value="UniProtKB-KW"/>
</dbReference>
<dbReference type="Pfam" id="PF23559">
    <property type="entry name" value="WHD_DRP"/>
    <property type="match status" value="1"/>
</dbReference>
<feature type="domain" description="Disease resistance N-terminal" evidence="7">
    <location>
        <begin position="6"/>
        <end position="99"/>
    </location>
</feature>
<dbReference type="PANTHER" id="PTHR36766:SF45">
    <property type="entry name" value="NB-ARC DOMAIN-CONTAINING PROTEIN"/>
    <property type="match status" value="1"/>
</dbReference>
<feature type="domain" description="Disease resistance protein winged helix" evidence="8">
    <location>
        <begin position="434"/>
        <end position="505"/>
    </location>
</feature>
<dbReference type="GO" id="GO:0043531">
    <property type="term" value="F:ADP binding"/>
    <property type="evidence" value="ECO:0007669"/>
    <property type="project" value="InterPro"/>
</dbReference>
<evidence type="ECO:0000256" key="2">
    <source>
        <dbReference type="ARBA" id="ARBA00022737"/>
    </source>
</evidence>
<dbReference type="PRINTS" id="PR00364">
    <property type="entry name" value="DISEASERSIST"/>
</dbReference>
<evidence type="ECO:0000259" key="8">
    <source>
        <dbReference type="Pfam" id="PF23559"/>
    </source>
</evidence>
<protein>
    <recommendedName>
        <fullName evidence="12">Disease resistance protein RGA3</fullName>
    </recommendedName>
</protein>
<feature type="domain" description="NB-ARC" evidence="6">
    <location>
        <begin position="183"/>
        <end position="347"/>
    </location>
</feature>
<dbReference type="SUPFAM" id="SSF52540">
    <property type="entry name" value="P-loop containing nucleoside triphosphate hydrolases"/>
    <property type="match status" value="1"/>
</dbReference>
<sequence length="928" mass="106431">MADALVSVVLERLTSVVEQQIHEQVSLVLGVDSEIESLKSTLGSVRDVLEDAERRQVKEKSVQGWLKRLKDMAYEMEDVLDEWSIAILQFQMEGVENASTSKKKVSFCMPSPCICFKQVASRRDIALKIKGIKQQLDAIASERNNFNFVSSRSEERPQRLITTSAIDISEVCGRDMDKKIILDHLLGKKRQEKSGLYIVSIVGTGGVGKTTLAQLAYSHSEVKVHFDERIWVCVSDPFDPIRVCRAIVEALQKKPCNLHDLEAVQQEIQTRIAEKKFLLVLDDVWTEDNQLWEQLKNTLHCGAAGSRILATTRKESVVNMMRTTHKHPLGVLSLEQSRALFHQIAVSEMSTWEKEEELKEIGEKIADKCKGLPLVIKTLGNFLRIKNSKEEWKNVLNSEVWQLDEFERDISPALLLSYYDLPLAIQRCFSFCAVFPKDSVIERDELIKLWMAQSYLKSDGSKEMEMVGRTCFEYLAARSFFQDFEKDDDGNIIRCRMHDIVHDFAQFLTQNECFIVEVDNQQMESIDLSFKKIRHTTLVVRESTPNFVSTYNMKNLRTLLAEKAFNSRVLEALPNLLGHLTCLRALDLSGNESIEELPKEVGKLIHLRYLNLSWCRSLRELPETICDLYNLQTLNIQSCRHLQKLPQAMGKLINLRHLENLFDNDLKGLPKGIGRLSSLQTLDVFIVSSHGNDECQIGDLRNLNNLRGRLSIKGLDELKDVGEAEEVELKNRVHLQHLELKFNEKEGTKGVAEALQPHPNLKSLHIFSYGDREWPNWMMGSSLAQLKKLVLWRCIRCPCLPPLGQLPVLEKLEILCMDGVKYIGSEFLGSSSTVFPKLKELTIFNLGELKQWEIKEKEERSIMPCLTHLIMKYCPKLEGLPDHVLQRTTLQKLDSTDSPILGRRYRKDIGEDRHKTSHIPQVKYYSWK</sequence>
<dbReference type="InterPro" id="IPR058922">
    <property type="entry name" value="WHD_DRP"/>
</dbReference>
<comment type="caution">
    <text evidence="10">The sequence shown here is derived from an EMBL/GenBank/DDBJ whole genome shotgun (WGS) entry which is preliminary data.</text>
</comment>
<keyword evidence="1" id="KW-0433">Leucine-rich repeat</keyword>
<evidence type="ECO:0000256" key="4">
    <source>
        <dbReference type="ARBA" id="ARBA00022821"/>
    </source>
</evidence>
<dbReference type="AlphaFoldDB" id="A0AA39DQ01"/>
<dbReference type="Gene3D" id="3.40.50.300">
    <property type="entry name" value="P-loop containing nucleotide triphosphate hydrolases"/>
    <property type="match status" value="1"/>
</dbReference>
<organism evidence="10 11">
    <name type="scientific">Vitis rotundifolia</name>
    <name type="common">Muscadine grape</name>
    <dbReference type="NCBI Taxonomy" id="103349"/>
    <lineage>
        <taxon>Eukaryota</taxon>
        <taxon>Viridiplantae</taxon>
        <taxon>Streptophyta</taxon>
        <taxon>Embryophyta</taxon>
        <taxon>Tracheophyta</taxon>
        <taxon>Spermatophyta</taxon>
        <taxon>Magnoliopsida</taxon>
        <taxon>eudicotyledons</taxon>
        <taxon>Gunneridae</taxon>
        <taxon>Pentapetalae</taxon>
        <taxon>rosids</taxon>
        <taxon>Vitales</taxon>
        <taxon>Vitaceae</taxon>
        <taxon>Viteae</taxon>
        <taxon>Vitis</taxon>
    </lineage>
</organism>
<dbReference type="InterPro" id="IPR038005">
    <property type="entry name" value="RX-like_CC"/>
</dbReference>
<keyword evidence="4" id="KW-0611">Plant defense</keyword>
<dbReference type="FunFam" id="1.10.10.10:FF:000322">
    <property type="entry name" value="Probable disease resistance protein At1g63360"/>
    <property type="match status" value="1"/>
</dbReference>
<dbReference type="InterPro" id="IPR027417">
    <property type="entry name" value="P-loop_NTPase"/>
</dbReference>
<dbReference type="Gene3D" id="1.10.8.430">
    <property type="entry name" value="Helical domain of apoptotic protease-activating factors"/>
    <property type="match status" value="1"/>
</dbReference>
<dbReference type="Gene3D" id="1.20.5.4130">
    <property type="match status" value="1"/>
</dbReference>
<evidence type="ECO:0000259" key="6">
    <source>
        <dbReference type="Pfam" id="PF00931"/>
    </source>
</evidence>
<dbReference type="InterPro" id="IPR032675">
    <property type="entry name" value="LRR_dom_sf"/>
</dbReference>
<evidence type="ECO:0008006" key="12">
    <source>
        <dbReference type="Google" id="ProtNLM"/>
    </source>
</evidence>
<dbReference type="CDD" id="cd14798">
    <property type="entry name" value="RX-CC_like"/>
    <property type="match status" value="1"/>
</dbReference>
<dbReference type="InterPro" id="IPR041118">
    <property type="entry name" value="Rx_N"/>
</dbReference>
<dbReference type="Pfam" id="PF00931">
    <property type="entry name" value="NB-ARC"/>
    <property type="match status" value="1"/>
</dbReference>
<dbReference type="FunFam" id="3.40.50.300:FF:001091">
    <property type="entry name" value="Probable disease resistance protein At1g61300"/>
    <property type="match status" value="1"/>
</dbReference>
<gene>
    <name evidence="10" type="ORF">PVL29_011734</name>
</gene>
<dbReference type="Pfam" id="PF18052">
    <property type="entry name" value="Rx_N"/>
    <property type="match status" value="1"/>
</dbReference>
<dbReference type="Gene3D" id="1.10.10.10">
    <property type="entry name" value="Winged helix-like DNA-binding domain superfamily/Winged helix DNA-binding domain"/>
    <property type="match status" value="1"/>
</dbReference>
<dbReference type="InterPro" id="IPR001611">
    <property type="entry name" value="Leu-rich_rpt"/>
</dbReference>
<evidence type="ECO:0000313" key="10">
    <source>
        <dbReference type="EMBL" id="KAJ9692783.1"/>
    </source>
</evidence>
<dbReference type="InterPro" id="IPR042197">
    <property type="entry name" value="Apaf_helical"/>
</dbReference>
<dbReference type="GO" id="GO:0051707">
    <property type="term" value="P:response to other organism"/>
    <property type="evidence" value="ECO:0007669"/>
    <property type="project" value="UniProtKB-ARBA"/>
</dbReference>
<feature type="domain" description="R13L1/DRL21-like LRR repeat region" evidence="9">
    <location>
        <begin position="697"/>
        <end position="817"/>
    </location>
</feature>
<evidence type="ECO:0000256" key="1">
    <source>
        <dbReference type="ARBA" id="ARBA00022614"/>
    </source>
</evidence>